<dbReference type="GeneID" id="78365873"/>
<dbReference type="InterPro" id="IPR032816">
    <property type="entry name" value="VTT_dom"/>
</dbReference>
<keyword evidence="3 6" id="KW-0812">Transmembrane</keyword>
<dbReference type="OrthoDB" id="2360723at2"/>
<dbReference type="AlphaFoldDB" id="R2PY21"/>
<dbReference type="Pfam" id="PF09335">
    <property type="entry name" value="VTT_dom"/>
    <property type="match status" value="1"/>
</dbReference>
<keyword evidence="2 6" id="KW-1003">Cell membrane</keyword>
<dbReference type="HOGENOM" id="CLU_102965_0_0_9"/>
<keyword evidence="9" id="KW-1185">Reference proteome</keyword>
<dbReference type="PANTHER" id="PTHR12677">
    <property type="entry name" value="GOLGI APPARATUS MEMBRANE PROTEIN TVP38-RELATED"/>
    <property type="match status" value="1"/>
</dbReference>
<protein>
    <recommendedName>
        <fullName evidence="6">TVP38/TMEM64 family membrane protein</fullName>
    </recommendedName>
</protein>
<gene>
    <name evidence="8" type="ORF">UAS_00829</name>
</gene>
<evidence type="ECO:0000256" key="5">
    <source>
        <dbReference type="ARBA" id="ARBA00023136"/>
    </source>
</evidence>
<dbReference type="InterPro" id="IPR015414">
    <property type="entry name" value="TMEM64"/>
</dbReference>
<evidence type="ECO:0000313" key="8">
    <source>
        <dbReference type="EMBL" id="EOH88068.1"/>
    </source>
</evidence>
<dbReference type="STRING" id="57732.RU94_GL001850"/>
<keyword evidence="4 6" id="KW-1133">Transmembrane helix</keyword>
<evidence type="ECO:0000313" key="9">
    <source>
        <dbReference type="Proteomes" id="UP000013777"/>
    </source>
</evidence>
<reference evidence="8 9" key="1">
    <citation type="submission" date="2013-02" db="EMBL/GenBank/DDBJ databases">
        <title>The Genome Sequence of Enterococcus asini ATCC_700915.</title>
        <authorList>
            <consortium name="The Broad Institute Genome Sequencing Platform"/>
            <consortium name="The Broad Institute Genome Sequencing Center for Infectious Disease"/>
            <person name="Earl A.M."/>
            <person name="Gilmore M.S."/>
            <person name="Lebreton F."/>
            <person name="Walker B."/>
            <person name="Young S.K."/>
            <person name="Zeng Q."/>
            <person name="Gargeya S."/>
            <person name="Fitzgerald M."/>
            <person name="Haas B."/>
            <person name="Abouelleil A."/>
            <person name="Alvarado L."/>
            <person name="Arachchi H.M."/>
            <person name="Berlin A.M."/>
            <person name="Chapman S.B."/>
            <person name="Dewar J."/>
            <person name="Goldberg J."/>
            <person name="Griggs A."/>
            <person name="Gujja S."/>
            <person name="Hansen M."/>
            <person name="Howarth C."/>
            <person name="Imamovic A."/>
            <person name="Larimer J."/>
            <person name="McCowan C."/>
            <person name="Murphy C."/>
            <person name="Neiman D."/>
            <person name="Pearson M."/>
            <person name="Priest M."/>
            <person name="Roberts A."/>
            <person name="Saif S."/>
            <person name="Shea T."/>
            <person name="Sisk P."/>
            <person name="Sykes S."/>
            <person name="Wortman J."/>
            <person name="Nusbaum C."/>
            <person name="Birren B."/>
        </authorList>
    </citation>
    <scope>NUCLEOTIDE SEQUENCE [LARGE SCALE GENOMIC DNA]</scope>
    <source>
        <strain evidence="8 9">ATCC 700915</strain>
    </source>
</reference>
<comment type="caution">
    <text evidence="8">The sequence shown here is derived from an EMBL/GenBank/DDBJ whole genome shotgun (WGS) entry which is preliminary data.</text>
</comment>
<dbReference type="EMBL" id="AJAP01000010">
    <property type="protein sequence ID" value="EOH88068.1"/>
    <property type="molecule type" value="Genomic_DNA"/>
</dbReference>
<dbReference type="Proteomes" id="UP000013777">
    <property type="component" value="Unassembled WGS sequence"/>
</dbReference>
<evidence type="ECO:0000256" key="1">
    <source>
        <dbReference type="ARBA" id="ARBA00004651"/>
    </source>
</evidence>
<feature type="transmembrane region" description="Helical" evidence="6">
    <location>
        <begin position="146"/>
        <end position="164"/>
    </location>
</feature>
<name>R2PY21_9ENTE</name>
<feature type="transmembrane region" description="Helical" evidence="6">
    <location>
        <begin position="63"/>
        <end position="92"/>
    </location>
</feature>
<comment type="subcellular location">
    <subcellularLocation>
        <location evidence="1 6">Cell membrane</location>
        <topology evidence="1 6">Multi-pass membrane protein</topology>
    </subcellularLocation>
</comment>
<feature type="transmembrane region" description="Helical" evidence="6">
    <location>
        <begin position="98"/>
        <end position="119"/>
    </location>
</feature>
<evidence type="ECO:0000256" key="4">
    <source>
        <dbReference type="ARBA" id="ARBA00022989"/>
    </source>
</evidence>
<dbReference type="eggNOG" id="COG0398">
    <property type="taxonomic scope" value="Bacteria"/>
</dbReference>
<feature type="transmembrane region" description="Helical" evidence="6">
    <location>
        <begin position="206"/>
        <end position="223"/>
    </location>
</feature>
<dbReference type="GO" id="GO:0005886">
    <property type="term" value="C:plasma membrane"/>
    <property type="evidence" value="ECO:0007669"/>
    <property type="project" value="UniProtKB-SubCell"/>
</dbReference>
<organism evidence="8 9">
    <name type="scientific">Enterococcus asini ATCC 700915</name>
    <dbReference type="NCBI Taxonomy" id="1158606"/>
    <lineage>
        <taxon>Bacteria</taxon>
        <taxon>Bacillati</taxon>
        <taxon>Bacillota</taxon>
        <taxon>Bacilli</taxon>
        <taxon>Lactobacillales</taxon>
        <taxon>Enterococcaceae</taxon>
        <taxon>Enterococcus</taxon>
    </lineage>
</organism>
<sequence>MVALEKELEKIKQNKAIAIGIGVALLVLLLLLLYFAYHRDLQLWFNPEVSEELVLKQIRSHGVAVALLFFCLIGIMCAIPGVPTSVVCVFVGVCYGPVVGSLINIGGNLMGNLVAIALFRRIKLIDKRHGKNEWVKAISRMKHPKVGLTLGYMIPVVPTFLVNYTATLKGYTEREVLLPVLLGVLPTSVFYALGGDALLSGNFRRLLLVAAGLVVILLSVGLLKRHEKREKAK</sequence>
<evidence type="ECO:0000256" key="2">
    <source>
        <dbReference type="ARBA" id="ARBA00022475"/>
    </source>
</evidence>
<dbReference type="RefSeq" id="WP_010753478.1">
    <property type="nucleotide sequence ID" value="NZ_ASVU01000002.1"/>
</dbReference>
<proteinExistence type="inferred from homology"/>
<evidence type="ECO:0000256" key="6">
    <source>
        <dbReference type="RuleBase" id="RU366058"/>
    </source>
</evidence>
<feature type="transmembrane region" description="Helical" evidence="6">
    <location>
        <begin position="16"/>
        <end position="37"/>
    </location>
</feature>
<dbReference type="PATRIC" id="fig|1158606.3.peg.787"/>
<accession>R2PY21</accession>
<feature type="domain" description="VTT" evidence="7">
    <location>
        <begin position="82"/>
        <end position="196"/>
    </location>
</feature>
<comment type="similarity">
    <text evidence="6">Belongs to the TVP38/TMEM64 family.</text>
</comment>
<dbReference type="PANTHER" id="PTHR12677:SF59">
    <property type="entry name" value="GOLGI APPARATUS MEMBRANE PROTEIN TVP38-RELATED"/>
    <property type="match status" value="1"/>
</dbReference>
<keyword evidence="5 6" id="KW-0472">Membrane</keyword>
<evidence type="ECO:0000259" key="7">
    <source>
        <dbReference type="Pfam" id="PF09335"/>
    </source>
</evidence>
<evidence type="ECO:0000256" key="3">
    <source>
        <dbReference type="ARBA" id="ARBA00022692"/>
    </source>
</evidence>